<accession>A0A7R8WK05</accession>
<dbReference type="InterPro" id="IPR050717">
    <property type="entry name" value="C2H2-ZF_Transcription_Reg"/>
</dbReference>
<keyword evidence="9" id="KW-0539">Nucleus</keyword>
<gene>
    <name evidence="11" type="ORF">CTOB1V02_LOCUS8296</name>
</gene>
<dbReference type="GO" id="GO:0008270">
    <property type="term" value="F:zinc ion binding"/>
    <property type="evidence" value="ECO:0007669"/>
    <property type="project" value="UniProtKB-KW"/>
</dbReference>
<keyword evidence="5" id="KW-0863">Zinc-finger</keyword>
<dbReference type="OrthoDB" id="3437960at2759"/>
<feature type="compositionally biased region" description="Basic and acidic residues" evidence="10">
    <location>
        <begin position="19"/>
        <end position="34"/>
    </location>
</feature>
<dbReference type="FunFam" id="3.30.160.60:FF:001442">
    <property type="entry name" value="zinc finger protein 696"/>
    <property type="match status" value="1"/>
</dbReference>
<evidence type="ECO:0000256" key="5">
    <source>
        <dbReference type="ARBA" id="ARBA00022771"/>
    </source>
</evidence>
<evidence type="ECO:0000256" key="10">
    <source>
        <dbReference type="SAM" id="MobiDB-lite"/>
    </source>
</evidence>
<protein>
    <submittedName>
        <fullName evidence="11">Uncharacterized protein</fullName>
    </submittedName>
</protein>
<evidence type="ECO:0000256" key="1">
    <source>
        <dbReference type="ARBA" id="ARBA00004123"/>
    </source>
</evidence>
<feature type="compositionally biased region" description="Basic and acidic residues" evidence="10">
    <location>
        <begin position="1"/>
        <end position="11"/>
    </location>
</feature>
<dbReference type="InterPro" id="IPR013087">
    <property type="entry name" value="Znf_C2H2_type"/>
</dbReference>
<evidence type="ECO:0000313" key="11">
    <source>
        <dbReference type="EMBL" id="CAD7230438.1"/>
    </source>
</evidence>
<dbReference type="Pfam" id="PF00096">
    <property type="entry name" value="zf-C2H2"/>
    <property type="match status" value="2"/>
</dbReference>
<comment type="subcellular location">
    <subcellularLocation>
        <location evidence="1">Nucleus</location>
    </subcellularLocation>
</comment>
<comment type="similarity">
    <text evidence="2">Belongs to the krueppel C2H2-type zinc-finger protein family.</text>
</comment>
<sequence>MASEIHKEHSALESQSPDELFHFTKLDDSEHSTDPNDFSGSGVTLPLPDATAVSMANNNQTDGAPDQIEASEDEGTRRRRKNSRGHRQKKKRFTCSVCSKSLSSKQMLQYHELNHTGEKGFACKICGKAFAQRITLRQHELIHS</sequence>
<organism evidence="11">
    <name type="scientific">Cyprideis torosa</name>
    <dbReference type="NCBI Taxonomy" id="163714"/>
    <lineage>
        <taxon>Eukaryota</taxon>
        <taxon>Metazoa</taxon>
        <taxon>Ecdysozoa</taxon>
        <taxon>Arthropoda</taxon>
        <taxon>Crustacea</taxon>
        <taxon>Oligostraca</taxon>
        <taxon>Ostracoda</taxon>
        <taxon>Podocopa</taxon>
        <taxon>Podocopida</taxon>
        <taxon>Cytherocopina</taxon>
        <taxon>Cytheroidea</taxon>
        <taxon>Cytherideidae</taxon>
        <taxon>Cyprideis</taxon>
    </lineage>
</organism>
<dbReference type="Gene3D" id="3.30.160.60">
    <property type="entry name" value="Classic Zinc Finger"/>
    <property type="match status" value="2"/>
</dbReference>
<reference evidence="11" key="1">
    <citation type="submission" date="2020-11" db="EMBL/GenBank/DDBJ databases">
        <authorList>
            <person name="Tran Van P."/>
        </authorList>
    </citation>
    <scope>NUCLEOTIDE SEQUENCE</scope>
</reference>
<dbReference type="AlphaFoldDB" id="A0A7R8WK05"/>
<feature type="non-terminal residue" evidence="11">
    <location>
        <position position="144"/>
    </location>
</feature>
<dbReference type="PROSITE" id="PS00028">
    <property type="entry name" value="ZINC_FINGER_C2H2_1"/>
    <property type="match status" value="2"/>
</dbReference>
<dbReference type="GO" id="GO:0000977">
    <property type="term" value="F:RNA polymerase II transcription regulatory region sequence-specific DNA binding"/>
    <property type="evidence" value="ECO:0007669"/>
    <property type="project" value="TreeGrafter"/>
</dbReference>
<dbReference type="GO" id="GO:0005634">
    <property type="term" value="C:nucleus"/>
    <property type="evidence" value="ECO:0007669"/>
    <property type="project" value="UniProtKB-SubCell"/>
</dbReference>
<evidence type="ECO:0000256" key="8">
    <source>
        <dbReference type="ARBA" id="ARBA00023163"/>
    </source>
</evidence>
<keyword evidence="3" id="KW-0479">Metal-binding</keyword>
<keyword evidence="8" id="KW-0804">Transcription</keyword>
<dbReference type="InterPro" id="IPR036236">
    <property type="entry name" value="Znf_C2H2_sf"/>
</dbReference>
<evidence type="ECO:0000256" key="3">
    <source>
        <dbReference type="ARBA" id="ARBA00022723"/>
    </source>
</evidence>
<dbReference type="PROSITE" id="PS50157">
    <property type="entry name" value="ZINC_FINGER_C2H2_2"/>
    <property type="match status" value="2"/>
</dbReference>
<name>A0A7R8WK05_9CRUS</name>
<feature type="compositionally biased region" description="Basic residues" evidence="10">
    <location>
        <begin position="77"/>
        <end position="92"/>
    </location>
</feature>
<dbReference type="SUPFAM" id="SSF57667">
    <property type="entry name" value="beta-beta-alpha zinc fingers"/>
    <property type="match status" value="1"/>
</dbReference>
<keyword evidence="4" id="KW-0677">Repeat</keyword>
<dbReference type="SMART" id="SM00355">
    <property type="entry name" value="ZnF_C2H2"/>
    <property type="match status" value="2"/>
</dbReference>
<keyword evidence="7" id="KW-0805">Transcription regulation</keyword>
<evidence type="ECO:0000256" key="4">
    <source>
        <dbReference type="ARBA" id="ARBA00022737"/>
    </source>
</evidence>
<dbReference type="GO" id="GO:0000981">
    <property type="term" value="F:DNA-binding transcription factor activity, RNA polymerase II-specific"/>
    <property type="evidence" value="ECO:0007669"/>
    <property type="project" value="TreeGrafter"/>
</dbReference>
<dbReference type="EMBL" id="OB662691">
    <property type="protein sequence ID" value="CAD7230438.1"/>
    <property type="molecule type" value="Genomic_DNA"/>
</dbReference>
<evidence type="ECO:0000256" key="9">
    <source>
        <dbReference type="ARBA" id="ARBA00023242"/>
    </source>
</evidence>
<evidence type="ECO:0000256" key="7">
    <source>
        <dbReference type="ARBA" id="ARBA00023015"/>
    </source>
</evidence>
<keyword evidence="6" id="KW-0862">Zinc</keyword>
<proteinExistence type="inferred from homology"/>
<dbReference type="PANTHER" id="PTHR14196">
    <property type="entry name" value="ODD-SKIPPED - RELATED"/>
    <property type="match status" value="1"/>
</dbReference>
<evidence type="ECO:0000256" key="2">
    <source>
        <dbReference type="ARBA" id="ARBA00006991"/>
    </source>
</evidence>
<feature type="region of interest" description="Disordered" evidence="10">
    <location>
        <begin position="1"/>
        <end position="92"/>
    </location>
</feature>
<dbReference type="PANTHER" id="PTHR14196:SF0">
    <property type="entry name" value="PROTEIN BOWEL"/>
    <property type="match status" value="1"/>
</dbReference>
<evidence type="ECO:0000256" key="6">
    <source>
        <dbReference type="ARBA" id="ARBA00022833"/>
    </source>
</evidence>